<evidence type="ECO:0000256" key="1">
    <source>
        <dbReference type="SAM" id="MobiDB-lite"/>
    </source>
</evidence>
<dbReference type="AlphaFoldDB" id="A0AAW1UDA4"/>
<evidence type="ECO:0000313" key="3">
    <source>
        <dbReference type="Proteomes" id="UP001431783"/>
    </source>
</evidence>
<comment type="caution">
    <text evidence="2">The sequence shown here is derived from an EMBL/GenBank/DDBJ whole genome shotgun (WGS) entry which is preliminary data.</text>
</comment>
<evidence type="ECO:0000313" key="2">
    <source>
        <dbReference type="EMBL" id="KAK9878045.1"/>
    </source>
</evidence>
<reference evidence="2 3" key="1">
    <citation type="submission" date="2023-03" db="EMBL/GenBank/DDBJ databases">
        <title>Genome insight into feeding habits of ladybird beetles.</title>
        <authorList>
            <person name="Li H.-S."/>
            <person name="Huang Y.-H."/>
            <person name="Pang H."/>
        </authorList>
    </citation>
    <scope>NUCLEOTIDE SEQUENCE [LARGE SCALE GENOMIC DNA]</scope>
    <source>
        <strain evidence="2">SYSU_2023b</strain>
        <tissue evidence="2">Whole body</tissue>
    </source>
</reference>
<feature type="region of interest" description="Disordered" evidence="1">
    <location>
        <begin position="1"/>
        <end position="25"/>
    </location>
</feature>
<name>A0AAW1UDA4_9CUCU</name>
<feature type="region of interest" description="Disordered" evidence="1">
    <location>
        <begin position="52"/>
        <end position="118"/>
    </location>
</feature>
<organism evidence="2 3">
    <name type="scientific">Henosepilachna vigintioctopunctata</name>
    <dbReference type="NCBI Taxonomy" id="420089"/>
    <lineage>
        <taxon>Eukaryota</taxon>
        <taxon>Metazoa</taxon>
        <taxon>Ecdysozoa</taxon>
        <taxon>Arthropoda</taxon>
        <taxon>Hexapoda</taxon>
        <taxon>Insecta</taxon>
        <taxon>Pterygota</taxon>
        <taxon>Neoptera</taxon>
        <taxon>Endopterygota</taxon>
        <taxon>Coleoptera</taxon>
        <taxon>Polyphaga</taxon>
        <taxon>Cucujiformia</taxon>
        <taxon>Coccinelloidea</taxon>
        <taxon>Coccinellidae</taxon>
        <taxon>Epilachninae</taxon>
        <taxon>Epilachnini</taxon>
        <taxon>Henosepilachna</taxon>
    </lineage>
</organism>
<sequence>MLQSKHDEKFSFENIERDNSFPKKDQPIFKTISTTRDFLLKENEYYDGVLFTKKIQPPTEPDRKTSSDNFISHTSAMRQSRGKRDENEIMPQSKHDKHLSEDKNTSDNIENENIQPKEEQQFLKTISETKDFLSAENEHYDGITYKRRTRLLSIRI</sequence>
<protein>
    <submittedName>
        <fullName evidence="2">Uncharacterized protein</fullName>
    </submittedName>
</protein>
<proteinExistence type="predicted"/>
<feature type="compositionally biased region" description="Polar residues" evidence="1">
    <location>
        <begin position="67"/>
        <end position="78"/>
    </location>
</feature>
<accession>A0AAW1UDA4</accession>
<dbReference type="EMBL" id="JARQZJ010000045">
    <property type="protein sequence ID" value="KAK9878045.1"/>
    <property type="molecule type" value="Genomic_DNA"/>
</dbReference>
<keyword evidence="3" id="KW-1185">Reference proteome</keyword>
<dbReference type="Proteomes" id="UP001431783">
    <property type="component" value="Unassembled WGS sequence"/>
</dbReference>
<gene>
    <name evidence="2" type="ORF">WA026_020673</name>
</gene>